<feature type="region of interest" description="Disordered" evidence="1">
    <location>
        <begin position="1"/>
        <end position="20"/>
    </location>
</feature>
<dbReference type="GO" id="GO:0005655">
    <property type="term" value="C:nucleolar ribonuclease P complex"/>
    <property type="evidence" value="ECO:0007669"/>
    <property type="project" value="TreeGrafter"/>
</dbReference>
<evidence type="ECO:0000313" key="2">
    <source>
        <dbReference type="EMBL" id="ORX34594.1"/>
    </source>
</evidence>
<dbReference type="InParanoid" id="A0A1Y1UAM2"/>
<protein>
    <submittedName>
        <fullName evidence="2">Uncharacterized protein</fullName>
    </submittedName>
</protein>
<evidence type="ECO:0000313" key="3">
    <source>
        <dbReference type="Proteomes" id="UP000193218"/>
    </source>
</evidence>
<dbReference type="GO" id="GO:0034965">
    <property type="term" value="P:intronic box C/D snoRNA processing"/>
    <property type="evidence" value="ECO:0007669"/>
    <property type="project" value="TreeGrafter"/>
</dbReference>
<feature type="compositionally biased region" description="Basic residues" evidence="1">
    <location>
        <begin position="85"/>
        <end position="97"/>
    </location>
</feature>
<dbReference type="GO" id="GO:0005829">
    <property type="term" value="C:cytosol"/>
    <property type="evidence" value="ECO:0007669"/>
    <property type="project" value="TreeGrafter"/>
</dbReference>
<proteinExistence type="predicted"/>
<dbReference type="PANTHER" id="PTHR28272:SF1">
    <property type="entry name" value="RIBONUCLEASES P_MRP PROTEIN SUBUNIT POP3"/>
    <property type="match status" value="1"/>
</dbReference>
<accession>A0A1Y1UAM2</accession>
<dbReference type="PANTHER" id="PTHR28272">
    <property type="entry name" value="RIBONUCLEASES P/MRP PROTEIN SUBUNIT POP3"/>
    <property type="match status" value="1"/>
</dbReference>
<dbReference type="GO" id="GO:0000172">
    <property type="term" value="C:ribonuclease MRP complex"/>
    <property type="evidence" value="ECO:0007669"/>
    <property type="project" value="TreeGrafter"/>
</dbReference>
<dbReference type="EMBL" id="NBSH01000014">
    <property type="protein sequence ID" value="ORX34594.1"/>
    <property type="molecule type" value="Genomic_DNA"/>
</dbReference>
<dbReference type="AlphaFoldDB" id="A0A1Y1UAM2"/>
<dbReference type="GeneID" id="33555797"/>
<dbReference type="GO" id="GO:0004526">
    <property type="term" value="F:ribonuclease P activity"/>
    <property type="evidence" value="ECO:0007669"/>
    <property type="project" value="TreeGrafter"/>
</dbReference>
<dbReference type="OrthoDB" id="20109at2759"/>
<dbReference type="RefSeq" id="XP_021868857.1">
    <property type="nucleotide sequence ID" value="XM_022013989.1"/>
</dbReference>
<feature type="region of interest" description="Disordered" evidence="1">
    <location>
        <begin position="447"/>
        <end position="468"/>
    </location>
</feature>
<dbReference type="GO" id="GO:0008033">
    <property type="term" value="P:tRNA processing"/>
    <property type="evidence" value="ECO:0007669"/>
    <property type="project" value="InterPro"/>
</dbReference>
<reference evidence="2 3" key="1">
    <citation type="submission" date="2017-03" db="EMBL/GenBank/DDBJ databases">
        <title>Widespread Adenine N6-methylation of Active Genes in Fungi.</title>
        <authorList>
            <consortium name="DOE Joint Genome Institute"/>
            <person name="Mondo S.J."/>
            <person name="Dannebaum R.O."/>
            <person name="Kuo R.C."/>
            <person name="Louie K.B."/>
            <person name="Bewick A.J."/>
            <person name="Labutti K."/>
            <person name="Haridas S."/>
            <person name="Kuo A."/>
            <person name="Salamov A."/>
            <person name="Ahrendt S.R."/>
            <person name="Lau R."/>
            <person name="Bowen B.P."/>
            <person name="Lipzen A."/>
            <person name="Sullivan W."/>
            <person name="Andreopoulos W.B."/>
            <person name="Clum A."/>
            <person name="Lindquist E."/>
            <person name="Daum C."/>
            <person name="Northen T.R."/>
            <person name="Ramamoorthy G."/>
            <person name="Schmitz R.J."/>
            <person name="Gryganskyi A."/>
            <person name="Culley D."/>
            <person name="Magnuson J."/>
            <person name="James T.Y."/>
            <person name="O'Malley M.A."/>
            <person name="Stajich J.E."/>
            <person name="Spatafora J.W."/>
            <person name="Visel A."/>
            <person name="Grigoriev I.V."/>
        </authorList>
    </citation>
    <scope>NUCLEOTIDE SEQUENCE [LARGE SCALE GENOMIC DNA]</scope>
    <source>
        <strain evidence="2 3">NRRL Y-17943</strain>
    </source>
</reference>
<comment type="caution">
    <text evidence="2">The sequence shown here is derived from an EMBL/GenBank/DDBJ whole genome shotgun (WGS) entry which is preliminary data.</text>
</comment>
<dbReference type="InterPro" id="IPR013241">
    <property type="entry name" value="RNase_P_Pop3"/>
</dbReference>
<sequence length="468" mass="51649">MTEQALKGPKASGKVLSNTKTRGEALDRARMDKQVVKAVMVSPLIVPWPSIPNHLQKAVLSSLPTLIPDSIPAYHVDRARCKHFNQAQRRKEKKRQKAAVDKQLEEENHGEDPRLSTPQRPNDNSFRDSQAIGKADDKPAHPPPKIPEAPDVLQHLIFGINETIKVLERSIDDLKLRLMLMADAINGNLQLATTSLPLNSNGLLPTAPSDSSARTQGISMTESLGARLYPPAFIIVPLLSISPQTLVSAIPQYCATYNALVYQWIQLGKIIETRMKKDQRTIIGEPREEIRVVALGDVELEIARMVGLRRVACTAVRSSHPDLKILSELLPKSALHPPRHQITLPHPTSNVRVHCAQRDRGPAQRGQGPGSSAAVPDEAHDMSPLIPEVHYTPLTIKGITTSAPVDGQARKAKRLEEVRARRKVVKERRRAMRLKEMKLGVKGLKVASNLKSKQNGKTRRSKPAASVA</sequence>
<dbReference type="GO" id="GO:0000171">
    <property type="term" value="F:ribonuclease MRP activity"/>
    <property type="evidence" value="ECO:0007669"/>
    <property type="project" value="TreeGrafter"/>
</dbReference>
<feature type="compositionally biased region" description="Polar residues" evidence="1">
    <location>
        <begin position="116"/>
        <end position="128"/>
    </location>
</feature>
<dbReference type="Proteomes" id="UP000193218">
    <property type="component" value="Unassembled WGS sequence"/>
</dbReference>
<feature type="region of interest" description="Disordered" evidence="1">
    <location>
        <begin position="85"/>
        <end position="148"/>
    </location>
</feature>
<evidence type="ECO:0000256" key="1">
    <source>
        <dbReference type="SAM" id="MobiDB-lite"/>
    </source>
</evidence>
<gene>
    <name evidence="2" type="ORF">BD324DRAFT_604852</name>
</gene>
<keyword evidence="3" id="KW-1185">Reference proteome</keyword>
<organism evidence="2 3">
    <name type="scientific">Kockovaella imperatae</name>
    <dbReference type="NCBI Taxonomy" id="4999"/>
    <lineage>
        <taxon>Eukaryota</taxon>
        <taxon>Fungi</taxon>
        <taxon>Dikarya</taxon>
        <taxon>Basidiomycota</taxon>
        <taxon>Agaricomycotina</taxon>
        <taxon>Tremellomycetes</taxon>
        <taxon>Tremellales</taxon>
        <taxon>Cuniculitremaceae</taxon>
        <taxon>Kockovaella</taxon>
    </lineage>
</organism>
<name>A0A1Y1UAM2_9TREE</name>
<dbReference type="GO" id="GO:0006364">
    <property type="term" value="P:rRNA processing"/>
    <property type="evidence" value="ECO:0007669"/>
    <property type="project" value="InterPro"/>
</dbReference>
<dbReference type="STRING" id="4999.A0A1Y1UAM2"/>
<feature type="compositionally biased region" description="Basic and acidic residues" evidence="1">
    <location>
        <begin position="98"/>
        <end position="114"/>
    </location>
</feature>
<feature type="region of interest" description="Disordered" evidence="1">
    <location>
        <begin position="358"/>
        <end position="377"/>
    </location>
</feature>